<dbReference type="PROSITE" id="PS00028">
    <property type="entry name" value="ZINC_FINGER_C2H2_1"/>
    <property type="match status" value="1"/>
</dbReference>
<organism evidence="3 4">
    <name type="scientific">Eragrostis curvula</name>
    <name type="common">weeping love grass</name>
    <dbReference type="NCBI Taxonomy" id="38414"/>
    <lineage>
        <taxon>Eukaryota</taxon>
        <taxon>Viridiplantae</taxon>
        <taxon>Streptophyta</taxon>
        <taxon>Embryophyta</taxon>
        <taxon>Tracheophyta</taxon>
        <taxon>Spermatophyta</taxon>
        <taxon>Magnoliopsida</taxon>
        <taxon>Liliopsida</taxon>
        <taxon>Poales</taxon>
        <taxon>Poaceae</taxon>
        <taxon>PACMAD clade</taxon>
        <taxon>Chloridoideae</taxon>
        <taxon>Eragrostideae</taxon>
        <taxon>Eragrostidinae</taxon>
        <taxon>Eragrostis</taxon>
    </lineage>
</organism>
<feature type="domain" description="C2H2-type" evidence="2">
    <location>
        <begin position="369"/>
        <end position="391"/>
    </location>
</feature>
<keyword evidence="4" id="KW-1185">Reference proteome</keyword>
<dbReference type="SMART" id="SM00451">
    <property type="entry name" value="ZnF_U1"/>
    <property type="match status" value="3"/>
</dbReference>
<dbReference type="AlphaFoldDB" id="A0A5J9T2T8"/>
<dbReference type="PANTHER" id="PTHR47487:SF4">
    <property type="entry name" value="OS08G0441900 PROTEIN"/>
    <property type="match status" value="1"/>
</dbReference>
<dbReference type="PANTHER" id="PTHR47487">
    <property type="entry name" value="OS06G0651300 PROTEIN-RELATED"/>
    <property type="match status" value="1"/>
</dbReference>
<accession>A0A5J9T2T8</accession>
<dbReference type="GO" id="GO:0008270">
    <property type="term" value="F:zinc ion binding"/>
    <property type="evidence" value="ECO:0007669"/>
    <property type="project" value="InterPro"/>
</dbReference>
<gene>
    <name evidence="3" type="ORF">EJB05_48873</name>
</gene>
<protein>
    <recommendedName>
        <fullName evidence="2">C2H2-type domain-containing protein</fullName>
    </recommendedName>
</protein>
<dbReference type="Gene3D" id="3.30.160.60">
    <property type="entry name" value="Classic Zinc Finger"/>
    <property type="match status" value="3"/>
</dbReference>
<dbReference type="GO" id="GO:0003676">
    <property type="term" value="F:nucleic acid binding"/>
    <property type="evidence" value="ECO:0007669"/>
    <property type="project" value="InterPro"/>
</dbReference>
<evidence type="ECO:0000313" key="4">
    <source>
        <dbReference type="Proteomes" id="UP000324897"/>
    </source>
</evidence>
<dbReference type="InterPro" id="IPR003604">
    <property type="entry name" value="Matrin/U1-like-C_Znf_C2H2"/>
</dbReference>
<comment type="caution">
    <text evidence="3">The sequence shown here is derived from an EMBL/GenBank/DDBJ whole genome shotgun (WGS) entry which is preliminary data.</text>
</comment>
<reference evidence="3 4" key="1">
    <citation type="journal article" date="2019" name="Sci. Rep.">
        <title>A high-quality genome of Eragrostis curvula grass provides insights into Poaceae evolution and supports new strategies to enhance forage quality.</title>
        <authorList>
            <person name="Carballo J."/>
            <person name="Santos B.A.C.M."/>
            <person name="Zappacosta D."/>
            <person name="Garbus I."/>
            <person name="Selva J.P."/>
            <person name="Gallo C.A."/>
            <person name="Diaz A."/>
            <person name="Albertini E."/>
            <person name="Caccamo M."/>
            <person name="Echenique V."/>
        </authorList>
    </citation>
    <scope>NUCLEOTIDE SEQUENCE [LARGE SCALE GENOMIC DNA]</scope>
    <source>
        <strain evidence="4">cv. Victoria</strain>
        <tissue evidence="3">Leaf</tissue>
    </source>
</reference>
<dbReference type="InterPro" id="IPR036236">
    <property type="entry name" value="Znf_C2H2_sf"/>
</dbReference>
<dbReference type="SUPFAM" id="SSF57667">
    <property type="entry name" value="beta-beta-alpha zinc fingers"/>
    <property type="match status" value="3"/>
</dbReference>
<evidence type="ECO:0000256" key="1">
    <source>
        <dbReference type="SAM" id="MobiDB-lite"/>
    </source>
</evidence>
<evidence type="ECO:0000313" key="3">
    <source>
        <dbReference type="EMBL" id="TVU05696.1"/>
    </source>
</evidence>
<name>A0A5J9T2T8_9POAL</name>
<sequence>MEFARGASERTETTRVDDGYRLPDHPPPHGDVVDSYLLVYLFWIVANPPLASFRRFDDHTALSGQYSMRWRETNGRGFGIAAQMMVDALRLELLKESIRQELIVAELAGQPELGPEVLGELRMGNAGPLCPGGGPGGLQLTTLPHRDTSPDRQDDQLHNIPLLPKLQSEEALMTRRGALMLRRRPAKERIEKWYQPPWRRSVDEDDASLIWTRQSKKTFSGIKRKRTTESSAPNKKRSYGQWACALCHVNTSSELCFKEHCAGQRHLSNVVDLEWTKGMVGLKKIATAETHHGMQHHPWNCSICQVKCSGELDLKNHLNGRRHLENIEALCQERKKIEGNSGVHEAKSYENKVPQLVDKNQRLASRWNCSICKANCTSEFDLDSHLRGRRHQQNLEAQFVEDNNTAMALLVGGRNSKRLQYSVHKTN</sequence>
<feature type="non-terminal residue" evidence="3">
    <location>
        <position position="1"/>
    </location>
</feature>
<dbReference type="InterPro" id="IPR013087">
    <property type="entry name" value="Znf_C2H2_type"/>
</dbReference>
<dbReference type="Gramene" id="TVU05696">
    <property type="protein sequence ID" value="TVU05696"/>
    <property type="gene ID" value="EJB05_48873"/>
</dbReference>
<evidence type="ECO:0000259" key="2">
    <source>
        <dbReference type="PROSITE" id="PS00028"/>
    </source>
</evidence>
<dbReference type="Proteomes" id="UP000324897">
    <property type="component" value="Unassembled WGS sequence"/>
</dbReference>
<dbReference type="Pfam" id="PF12874">
    <property type="entry name" value="zf-met"/>
    <property type="match status" value="3"/>
</dbReference>
<feature type="compositionally biased region" description="Basic and acidic residues" evidence="1">
    <location>
        <begin position="7"/>
        <end position="23"/>
    </location>
</feature>
<feature type="region of interest" description="Disordered" evidence="1">
    <location>
        <begin position="1"/>
        <end position="23"/>
    </location>
</feature>
<dbReference type="SMART" id="SM00355">
    <property type="entry name" value="ZnF_C2H2"/>
    <property type="match status" value="3"/>
</dbReference>
<dbReference type="EMBL" id="RWGY01000051">
    <property type="protein sequence ID" value="TVU05696.1"/>
    <property type="molecule type" value="Genomic_DNA"/>
</dbReference>
<dbReference type="OrthoDB" id="434647at2759"/>
<proteinExistence type="predicted"/>